<gene>
    <name evidence="2" type="ORF">FMV2238Y02_22420</name>
</gene>
<evidence type="ECO:0000313" key="2">
    <source>
        <dbReference type="EMBL" id="VDC43733.1"/>
    </source>
</evidence>
<sequence>MKIVIELDASCDAIEVTIKAAHITEQVLQLQQTLLQMDRRPLVFYKGNSEYFLDLSTILFFETDGSKVFGHSKDNAYEVKLKLYELEAYLPPSFCRVAKATIVNTSCIYSLEKSFSGTSRICFYETHKQVHVSRHYYQLLKEKLRETR</sequence>
<dbReference type="InterPro" id="IPR007492">
    <property type="entry name" value="LytTR_DNA-bd_dom"/>
</dbReference>
<evidence type="ECO:0000259" key="1">
    <source>
        <dbReference type="PROSITE" id="PS50930"/>
    </source>
</evidence>
<dbReference type="EMBL" id="UXEP01000057">
    <property type="protein sequence ID" value="VDC43733.1"/>
    <property type="molecule type" value="Genomic_DNA"/>
</dbReference>
<dbReference type="Gene3D" id="2.40.50.1020">
    <property type="entry name" value="LytTr DNA-binding domain"/>
    <property type="match status" value="1"/>
</dbReference>
<dbReference type="PANTHER" id="PTHR37299">
    <property type="entry name" value="TRANSCRIPTIONAL REGULATOR-RELATED"/>
    <property type="match status" value="1"/>
</dbReference>
<reference evidence="2 3" key="1">
    <citation type="submission" date="2018-10" db="EMBL/GenBank/DDBJ databases">
        <authorList>
            <consortium name="Molecular Microbiology and Infection Unit (UMMI)"/>
            <person name="Machado M."/>
        </authorList>
    </citation>
    <scope>NUCLEOTIDE SEQUENCE [LARGE SCALE GENOMIC DNA]</scope>
    <source>
        <strain evidence="2">FMV2238.02</strain>
    </source>
</reference>
<dbReference type="Proteomes" id="UP000280759">
    <property type="component" value="Unassembled WGS sequence"/>
</dbReference>
<dbReference type="AlphaFoldDB" id="A0A3P5Y2C8"/>
<keyword evidence="3" id="KW-1185">Reference proteome</keyword>
<dbReference type="GO" id="GO:0000156">
    <property type="term" value="F:phosphorelay response regulator activity"/>
    <property type="evidence" value="ECO:0007669"/>
    <property type="project" value="InterPro"/>
</dbReference>
<proteinExistence type="predicted"/>
<dbReference type="RefSeq" id="WP_125074957.1">
    <property type="nucleotide sequence ID" value="NZ_CP053792.1"/>
</dbReference>
<dbReference type="PANTHER" id="PTHR37299:SF4">
    <property type="entry name" value="TRANSCRIPTIONAL REGULATOR"/>
    <property type="match status" value="1"/>
</dbReference>
<dbReference type="InterPro" id="IPR046947">
    <property type="entry name" value="LytR-like"/>
</dbReference>
<accession>A0A3P5Y2C8</accession>
<evidence type="ECO:0000313" key="3">
    <source>
        <dbReference type="Proteomes" id="UP000280759"/>
    </source>
</evidence>
<organism evidence="2 3">
    <name type="scientific">Streptococcus canis</name>
    <dbReference type="NCBI Taxonomy" id="1329"/>
    <lineage>
        <taxon>Bacteria</taxon>
        <taxon>Bacillati</taxon>
        <taxon>Bacillota</taxon>
        <taxon>Bacilli</taxon>
        <taxon>Lactobacillales</taxon>
        <taxon>Streptococcaceae</taxon>
        <taxon>Streptococcus</taxon>
    </lineage>
</organism>
<dbReference type="PROSITE" id="PS50930">
    <property type="entry name" value="HTH_LYTTR"/>
    <property type="match status" value="1"/>
</dbReference>
<name>A0A3P5Y2C8_STRCB</name>
<feature type="domain" description="HTH LytTR-type" evidence="1">
    <location>
        <begin position="42"/>
        <end position="146"/>
    </location>
</feature>
<dbReference type="SMART" id="SM00850">
    <property type="entry name" value="LytTR"/>
    <property type="match status" value="1"/>
</dbReference>
<dbReference type="Pfam" id="PF04397">
    <property type="entry name" value="LytTR"/>
    <property type="match status" value="1"/>
</dbReference>
<dbReference type="GO" id="GO:0003677">
    <property type="term" value="F:DNA binding"/>
    <property type="evidence" value="ECO:0007669"/>
    <property type="project" value="InterPro"/>
</dbReference>
<protein>
    <submittedName>
        <fullName evidence="2">Putative HTH-type transcriptional regulator</fullName>
    </submittedName>
</protein>